<evidence type="ECO:0000256" key="5">
    <source>
        <dbReference type="RuleBase" id="RU362125"/>
    </source>
</evidence>
<dbReference type="Pfam" id="PF00441">
    <property type="entry name" value="Acyl-CoA_dh_1"/>
    <property type="match status" value="1"/>
</dbReference>
<dbReference type="InterPro" id="IPR009100">
    <property type="entry name" value="AcylCoA_DH/oxidase_NM_dom_sf"/>
</dbReference>
<dbReference type="Proteomes" id="UP001321492">
    <property type="component" value="Unassembled WGS sequence"/>
</dbReference>
<dbReference type="InterPro" id="IPR036250">
    <property type="entry name" value="AcylCo_DH-like_C"/>
</dbReference>
<gene>
    <name evidence="9" type="ORF">QNA08_02935</name>
</gene>
<proteinExistence type="inferred from homology"/>
<dbReference type="RefSeq" id="WP_283739163.1">
    <property type="nucleotide sequence ID" value="NZ_JASJEV010000001.1"/>
</dbReference>
<sequence>MTRIVATARRRPTVPTSFDTHEVFNQTPPFADVNLAALDAPLLDALAANGIDPISGGLLSFGETWGTGEQLDLGRIANENPPRLRTFDPRGFRADVVEFHPAYHALMQASVEAGLHASTWDGESGEHAAGHGRSHVARSARHFIVAQVESGHLCPITMTHASVAALAAAPERLRDWLPLVRSRQYDPRFLPFWEKRGVTLGMGMTEKQGGTDVRANTTRAEATGSDEYEITGHKWFMSAPMCDAFLVLAQAAGGLTCFLVPRFRPDGNVNALRFQRLKDKLGNRSNASSEVEFTGAFAWRVGEEGKGVRTIIEMVQLTRLDCVSGSAGLARMALALAVHNARHRSVFRRKLVDQPAMRAVLADLALEVEATTALTLRLARSFDLAGTDRSEAARARVLTPAAKFIVCKAAPGLVYEAMECLGGNGYVEESPLPRIFREAPVNAIWEGSGNVMALDVLRAASREPEAIASVLVTLAEETRDLPGATEAVQDVETVLASGNAEAHARMATERLALLAATAALARSAPGGIAEAYARSRLLAPRRMIGANALGKLADGLIGRALPFL</sequence>
<dbReference type="PANTHER" id="PTHR42707">
    <property type="entry name" value="ACYL-COA DEHYDROGENASE"/>
    <property type="match status" value="1"/>
</dbReference>
<feature type="domain" description="Acyl-CoA dehydrogenase/oxidase C-terminal" evidence="6">
    <location>
        <begin position="305"/>
        <end position="459"/>
    </location>
</feature>
<comment type="caution">
    <text evidence="9">The sequence shown here is derived from an EMBL/GenBank/DDBJ whole genome shotgun (WGS) entry which is preliminary data.</text>
</comment>
<dbReference type="InterPro" id="IPR006089">
    <property type="entry name" value="Acyl-CoA_DH_CS"/>
</dbReference>
<dbReference type="Pfam" id="PF02770">
    <property type="entry name" value="Acyl-CoA_dh_M"/>
    <property type="match status" value="1"/>
</dbReference>
<evidence type="ECO:0000256" key="2">
    <source>
        <dbReference type="ARBA" id="ARBA00009347"/>
    </source>
</evidence>
<dbReference type="PANTHER" id="PTHR42707:SF3">
    <property type="entry name" value="ACYL-COA DEHYDROGENASE AIDB-RELATED"/>
    <property type="match status" value="1"/>
</dbReference>
<dbReference type="NCBIfam" id="NF008594">
    <property type="entry name" value="PRK11561.1"/>
    <property type="match status" value="1"/>
</dbReference>
<dbReference type="GO" id="GO:0008470">
    <property type="term" value="F:3-methylbutanoyl-CoA dehydrogenase activity"/>
    <property type="evidence" value="ECO:0007669"/>
    <property type="project" value="UniProtKB-EC"/>
</dbReference>
<evidence type="ECO:0000313" key="9">
    <source>
        <dbReference type="EMBL" id="MDJ1157194.1"/>
    </source>
</evidence>
<dbReference type="SUPFAM" id="SSF56645">
    <property type="entry name" value="Acyl-CoA dehydrogenase NM domain-like"/>
    <property type="match status" value="1"/>
</dbReference>
<evidence type="ECO:0000259" key="8">
    <source>
        <dbReference type="Pfam" id="PF18158"/>
    </source>
</evidence>
<evidence type="ECO:0000256" key="1">
    <source>
        <dbReference type="ARBA" id="ARBA00001974"/>
    </source>
</evidence>
<keyword evidence="10" id="KW-1185">Reference proteome</keyword>
<evidence type="ECO:0000259" key="6">
    <source>
        <dbReference type="Pfam" id="PF00441"/>
    </source>
</evidence>
<reference evidence="9 10" key="1">
    <citation type="submission" date="2023-05" db="EMBL/GenBank/DDBJ databases">
        <title>Chelatococcus sp. nov., a moderately thermophilic bacterium isolated from hot spring microbial mat.</title>
        <authorList>
            <person name="Hu C.-J."/>
            <person name="Li W.-J."/>
        </authorList>
    </citation>
    <scope>NUCLEOTIDE SEQUENCE [LARGE SCALE GENOMIC DNA]</scope>
    <source>
        <strain evidence="9 10">SYSU G07232</strain>
    </source>
</reference>
<keyword evidence="5 9" id="KW-0560">Oxidoreductase</keyword>
<dbReference type="InterPro" id="IPR006091">
    <property type="entry name" value="Acyl-CoA_Oxase/DH_mid-dom"/>
</dbReference>
<name>A0ABT7AEC6_9HYPH</name>
<evidence type="ECO:0000259" key="7">
    <source>
        <dbReference type="Pfam" id="PF02770"/>
    </source>
</evidence>
<dbReference type="Pfam" id="PF18158">
    <property type="entry name" value="AidB_N"/>
    <property type="match status" value="1"/>
</dbReference>
<comment type="similarity">
    <text evidence="2 5">Belongs to the acyl-CoA dehydrogenase family.</text>
</comment>
<keyword evidence="3 5" id="KW-0285">Flavoprotein</keyword>
<feature type="domain" description="Acyl-CoA oxidase/dehydrogenase middle" evidence="7">
    <location>
        <begin position="202"/>
        <end position="294"/>
    </location>
</feature>
<dbReference type="Gene3D" id="2.40.110.20">
    <property type="match status" value="1"/>
</dbReference>
<organism evidence="9 10">
    <name type="scientific">Chelatococcus albus</name>
    <dbReference type="NCBI Taxonomy" id="3047466"/>
    <lineage>
        <taxon>Bacteria</taxon>
        <taxon>Pseudomonadati</taxon>
        <taxon>Pseudomonadota</taxon>
        <taxon>Alphaproteobacteria</taxon>
        <taxon>Hyphomicrobiales</taxon>
        <taxon>Chelatococcaceae</taxon>
        <taxon>Chelatococcus</taxon>
    </lineage>
</organism>
<dbReference type="InterPro" id="IPR052904">
    <property type="entry name" value="Acyl-CoA_dehydrogenase-like"/>
</dbReference>
<dbReference type="SUPFAM" id="SSF47203">
    <property type="entry name" value="Acyl-CoA dehydrogenase C-terminal domain-like"/>
    <property type="match status" value="1"/>
</dbReference>
<feature type="domain" description="Adaptive response protein AidB N-terminal" evidence="8">
    <location>
        <begin position="25"/>
        <end position="187"/>
    </location>
</feature>
<dbReference type="PROSITE" id="PS00072">
    <property type="entry name" value="ACYL_COA_DH_1"/>
    <property type="match status" value="1"/>
</dbReference>
<evidence type="ECO:0000313" key="10">
    <source>
        <dbReference type="Proteomes" id="UP001321492"/>
    </source>
</evidence>
<keyword evidence="4 5" id="KW-0274">FAD</keyword>
<dbReference type="Gene3D" id="1.20.140.10">
    <property type="entry name" value="Butyryl-CoA Dehydrogenase, subunit A, domain 3"/>
    <property type="match status" value="1"/>
</dbReference>
<protein>
    <submittedName>
        <fullName evidence="9">Isovaleryl-CoA dehydrogenase</fullName>
        <ecNumber evidence="9">1.3.8.4</ecNumber>
    </submittedName>
</protein>
<accession>A0ABT7AEC6</accession>
<dbReference type="InterPro" id="IPR009075">
    <property type="entry name" value="AcylCo_DH/oxidase_C"/>
</dbReference>
<dbReference type="PROSITE" id="PS00073">
    <property type="entry name" value="ACYL_COA_DH_2"/>
    <property type="match status" value="1"/>
</dbReference>
<dbReference type="EMBL" id="JASJEV010000001">
    <property type="protein sequence ID" value="MDJ1157194.1"/>
    <property type="molecule type" value="Genomic_DNA"/>
</dbReference>
<comment type="cofactor">
    <cofactor evidence="1 5">
        <name>FAD</name>
        <dbReference type="ChEBI" id="CHEBI:57692"/>
    </cofactor>
</comment>
<evidence type="ECO:0000256" key="3">
    <source>
        <dbReference type="ARBA" id="ARBA00022630"/>
    </source>
</evidence>
<evidence type="ECO:0000256" key="4">
    <source>
        <dbReference type="ARBA" id="ARBA00022827"/>
    </source>
</evidence>
<dbReference type="InterPro" id="IPR041504">
    <property type="entry name" value="AidB_N"/>
</dbReference>
<dbReference type="EC" id="1.3.8.4" evidence="9"/>
<dbReference type="Gene3D" id="6.10.250.600">
    <property type="match status" value="1"/>
</dbReference>